<accession>A0A0F9MDE7</accession>
<dbReference type="EMBL" id="LAZR01004984">
    <property type="protein sequence ID" value="KKN03879.1"/>
    <property type="molecule type" value="Genomic_DNA"/>
</dbReference>
<proteinExistence type="predicted"/>
<name>A0A0F9MDE7_9ZZZZ</name>
<dbReference type="AlphaFoldDB" id="A0A0F9MDE7"/>
<evidence type="ECO:0000313" key="1">
    <source>
        <dbReference type="EMBL" id="KKN03879.1"/>
    </source>
</evidence>
<sequence>MYLHEIIWKLGMWLTGRAKLR</sequence>
<organism evidence="1">
    <name type="scientific">marine sediment metagenome</name>
    <dbReference type="NCBI Taxonomy" id="412755"/>
    <lineage>
        <taxon>unclassified sequences</taxon>
        <taxon>metagenomes</taxon>
        <taxon>ecological metagenomes</taxon>
    </lineage>
</organism>
<gene>
    <name evidence="1" type="ORF">LCGC14_1103090</name>
</gene>
<reference evidence="1" key="1">
    <citation type="journal article" date="2015" name="Nature">
        <title>Complex archaea that bridge the gap between prokaryotes and eukaryotes.</title>
        <authorList>
            <person name="Spang A."/>
            <person name="Saw J.H."/>
            <person name="Jorgensen S.L."/>
            <person name="Zaremba-Niedzwiedzka K."/>
            <person name="Martijn J."/>
            <person name="Lind A.E."/>
            <person name="van Eijk R."/>
            <person name="Schleper C."/>
            <person name="Guy L."/>
            <person name="Ettema T.J."/>
        </authorList>
    </citation>
    <scope>NUCLEOTIDE SEQUENCE</scope>
</reference>
<feature type="non-terminal residue" evidence="1">
    <location>
        <position position="21"/>
    </location>
</feature>
<comment type="caution">
    <text evidence="1">The sequence shown here is derived from an EMBL/GenBank/DDBJ whole genome shotgun (WGS) entry which is preliminary data.</text>
</comment>
<protein>
    <submittedName>
        <fullName evidence="1">Uncharacterized protein</fullName>
    </submittedName>
</protein>